<reference evidence="10 11" key="1">
    <citation type="journal article" date="2015" name="Nat. Commun.">
        <title>Outbred genome sequencing and CRISPR/Cas9 gene editing in butterflies.</title>
        <authorList>
            <person name="Li X."/>
            <person name="Fan D."/>
            <person name="Zhang W."/>
            <person name="Liu G."/>
            <person name="Zhang L."/>
            <person name="Zhao L."/>
            <person name="Fang X."/>
            <person name="Chen L."/>
            <person name="Dong Y."/>
            <person name="Chen Y."/>
            <person name="Ding Y."/>
            <person name="Zhao R."/>
            <person name="Feng M."/>
            <person name="Zhu Y."/>
            <person name="Feng Y."/>
            <person name="Jiang X."/>
            <person name="Zhu D."/>
            <person name="Xiang H."/>
            <person name="Feng X."/>
            <person name="Li S."/>
            <person name="Wang J."/>
            <person name="Zhang G."/>
            <person name="Kronforst M.R."/>
            <person name="Wang W."/>
        </authorList>
    </citation>
    <scope>NUCLEOTIDE SEQUENCE [LARGE SCALE GENOMIC DNA]</scope>
    <source>
        <strain evidence="10">Ya'a_city_454_Px</strain>
        <tissue evidence="10">Whole body</tissue>
    </source>
</reference>
<dbReference type="PANTHER" id="PTHR43330">
    <property type="entry name" value="METHIONINE AMINOPEPTIDASE"/>
    <property type="match status" value="1"/>
</dbReference>
<dbReference type="GO" id="GO:0070006">
    <property type="term" value="F:metalloaminopeptidase activity"/>
    <property type="evidence" value="ECO:0007669"/>
    <property type="project" value="UniProtKB-UniRule"/>
</dbReference>
<dbReference type="Proteomes" id="UP000053268">
    <property type="component" value="Unassembled WGS sequence"/>
</dbReference>
<dbReference type="Pfam" id="PF00557">
    <property type="entry name" value="Peptidase_M24"/>
    <property type="match status" value="1"/>
</dbReference>
<dbReference type="Gene3D" id="3.90.230.10">
    <property type="entry name" value="Creatinase/methionine aminopeptidase superfamily"/>
    <property type="match status" value="1"/>
</dbReference>
<dbReference type="EC" id="3.4.11.18" evidence="6"/>
<dbReference type="GO" id="GO:0004239">
    <property type="term" value="F:initiator methionyl aminopeptidase activity"/>
    <property type="evidence" value="ECO:0007669"/>
    <property type="project" value="UniProtKB-UniRule"/>
</dbReference>
<feature type="binding site" evidence="5">
    <location>
        <position position="207"/>
    </location>
    <ligand>
        <name>a divalent metal cation</name>
        <dbReference type="ChEBI" id="CHEBI:60240"/>
        <label>2</label>
        <note>catalytic</note>
    </ligand>
</feature>
<dbReference type="GO" id="GO:0046872">
    <property type="term" value="F:metal ion binding"/>
    <property type="evidence" value="ECO:0007669"/>
    <property type="project" value="UniProtKB-UniRule"/>
</dbReference>
<evidence type="ECO:0000259" key="8">
    <source>
        <dbReference type="Pfam" id="PF00557"/>
    </source>
</evidence>
<dbReference type="InterPro" id="IPR007513">
    <property type="entry name" value="SERF-like_N"/>
</dbReference>
<evidence type="ECO:0000256" key="5">
    <source>
        <dbReference type="HAMAP-Rule" id="MF_03174"/>
    </source>
</evidence>
<dbReference type="Pfam" id="PF04419">
    <property type="entry name" value="SERF-like_N"/>
    <property type="match status" value="1"/>
</dbReference>
<dbReference type="HAMAP" id="MF_01974">
    <property type="entry name" value="MetAP_1"/>
    <property type="match status" value="1"/>
</dbReference>
<feature type="region of interest" description="Disordered" evidence="7">
    <location>
        <begin position="321"/>
        <end position="393"/>
    </location>
</feature>
<dbReference type="InterPro" id="IPR002467">
    <property type="entry name" value="Pept_M24A_MAP1"/>
</dbReference>
<evidence type="ECO:0000256" key="7">
    <source>
        <dbReference type="SAM" id="MobiDB-lite"/>
    </source>
</evidence>
<dbReference type="CDD" id="cd01086">
    <property type="entry name" value="MetAP1"/>
    <property type="match status" value="1"/>
</dbReference>
<feature type="compositionally biased region" description="Basic and acidic residues" evidence="7">
    <location>
        <begin position="362"/>
        <end position="382"/>
    </location>
</feature>
<feature type="binding site" evidence="5">
    <location>
        <position position="214"/>
    </location>
    <ligand>
        <name>substrate</name>
    </ligand>
</feature>
<proteinExistence type="inferred from homology"/>
<evidence type="ECO:0000256" key="1">
    <source>
        <dbReference type="ARBA" id="ARBA00022438"/>
    </source>
</evidence>
<evidence type="ECO:0000313" key="10">
    <source>
        <dbReference type="EMBL" id="KPI94980.1"/>
    </source>
</evidence>
<dbReference type="PRINTS" id="PR00599">
    <property type="entry name" value="MAPEPTIDASE"/>
</dbReference>
<dbReference type="NCBIfam" id="TIGR00500">
    <property type="entry name" value="met_pdase_I"/>
    <property type="match status" value="1"/>
</dbReference>
<dbReference type="EMBL" id="KQ459597">
    <property type="protein sequence ID" value="KPI94980.1"/>
    <property type="molecule type" value="Genomic_DNA"/>
</dbReference>
<comment type="similarity">
    <text evidence="5">Belongs to the peptidase M24A family. Methionine aminopeptidase type 1 subfamily.</text>
</comment>
<feature type="binding site" evidence="5">
    <location>
        <position position="133"/>
    </location>
    <ligand>
        <name>a divalent metal cation</name>
        <dbReference type="ChEBI" id="CHEBI:60240"/>
        <label>1</label>
    </ligand>
</feature>
<keyword evidence="11" id="KW-1185">Reference proteome</keyword>
<organism evidence="10 11">
    <name type="scientific">Papilio xuthus</name>
    <name type="common">Asian swallowtail butterfly</name>
    <dbReference type="NCBI Taxonomy" id="66420"/>
    <lineage>
        <taxon>Eukaryota</taxon>
        <taxon>Metazoa</taxon>
        <taxon>Ecdysozoa</taxon>
        <taxon>Arthropoda</taxon>
        <taxon>Hexapoda</taxon>
        <taxon>Insecta</taxon>
        <taxon>Pterygota</taxon>
        <taxon>Neoptera</taxon>
        <taxon>Endopterygota</taxon>
        <taxon>Lepidoptera</taxon>
        <taxon>Glossata</taxon>
        <taxon>Ditrysia</taxon>
        <taxon>Papilionoidea</taxon>
        <taxon>Papilionidae</taxon>
        <taxon>Papilioninae</taxon>
        <taxon>Papilio</taxon>
    </lineage>
</organism>
<feature type="binding site" evidence="5">
    <location>
        <position position="144"/>
    </location>
    <ligand>
        <name>a divalent metal cation</name>
        <dbReference type="ChEBI" id="CHEBI:60240"/>
        <label>1</label>
    </ligand>
</feature>
<keyword evidence="4 5" id="KW-0378">Hydrolase</keyword>
<feature type="domain" description="Peptidase M24" evidence="8">
    <location>
        <begin position="51"/>
        <end position="277"/>
    </location>
</feature>
<gene>
    <name evidence="10" type="ORF">RR46_11984</name>
</gene>
<feature type="binding site" evidence="5">
    <location>
        <position position="239"/>
    </location>
    <ligand>
        <name>a divalent metal cation</name>
        <dbReference type="ChEBI" id="CHEBI:60240"/>
        <label>2</label>
        <note>catalytic</note>
    </ligand>
</feature>
<evidence type="ECO:0000256" key="2">
    <source>
        <dbReference type="ARBA" id="ARBA00022670"/>
    </source>
</evidence>
<evidence type="ECO:0000256" key="4">
    <source>
        <dbReference type="ARBA" id="ARBA00022801"/>
    </source>
</evidence>
<dbReference type="AlphaFoldDB" id="A0A194PV21"/>
<comment type="catalytic activity">
    <reaction evidence="5 6">
        <text>Release of N-terminal amino acids, preferentially methionine, from peptides and arylamides.</text>
        <dbReference type="EC" id="3.4.11.18"/>
    </reaction>
</comment>
<dbReference type="InterPro" id="IPR036005">
    <property type="entry name" value="Creatinase/aminopeptidase-like"/>
</dbReference>
<evidence type="ECO:0000256" key="3">
    <source>
        <dbReference type="ARBA" id="ARBA00022723"/>
    </source>
</evidence>
<keyword evidence="1 5" id="KW-0031">Aminopeptidase</keyword>
<feature type="binding site" evidence="5">
    <location>
        <position position="116"/>
    </location>
    <ligand>
        <name>substrate</name>
    </ligand>
</feature>
<dbReference type="GO" id="GO:0006508">
    <property type="term" value="P:proteolysis"/>
    <property type="evidence" value="ECO:0007669"/>
    <property type="project" value="UniProtKB-KW"/>
</dbReference>
<comment type="cofactor">
    <cofactor evidence="5">
        <name>Co(2+)</name>
        <dbReference type="ChEBI" id="CHEBI:48828"/>
    </cofactor>
    <cofactor evidence="5">
        <name>Zn(2+)</name>
        <dbReference type="ChEBI" id="CHEBI:29105"/>
    </cofactor>
    <cofactor evidence="5">
        <name>Mn(2+)</name>
        <dbReference type="ChEBI" id="CHEBI:29035"/>
    </cofactor>
    <cofactor evidence="5">
        <name>Fe(2+)</name>
        <dbReference type="ChEBI" id="CHEBI:29033"/>
    </cofactor>
    <text evidence="5">Binds 2 divalent metal cations per subunit. Has a high-affinity and a low affinity metal-binding site. The true nature of the physiological cofactor is under debate. The enzyme is active with cobalt, zinc, manganese or divalent iron ions. Most likely, methionine aminopeptidases function as mononuclear Fe(2+)-metalloproteases under physiological conditions, and the catalytically relevant metal-binding site has been assigned to the histidine-containing high-affinity site.</text>
</comment>
<sequence length="393" mass="43770">MRFGVYDKVTPVETTPSRIVSENVIRPDYVLGNTEYVPKIAEIKNDTQINGMRESCKLAASILNQLHTFIKPGITTDDIDALVHTLTIKAGAYPSPLHYKGFPKSVCTSVNNVAVHGIPDLRPLQDGDIINVDITVFFKQNHGDCSKTFLVGNVDDKGQQLVHITEECLDIGIKCCGPDVPFCHIGSAIHRHAKRNGLTVLPAFLGHGIGQYFHGPPEIYHSLNRYPGLMKSGMTFTIEPVLSHGSENTVILEDGWTVVTEDGARTAQVEHTVLITDDGAEILTKERRNQWDILTAPDIRYTNWTPPHPFVINFGPILHPATPRNDSAGGNQRDLARAKNQKKQQEIQKKKTASEKTGMSLSERKHRDAELMREKQRKKEEQEGQGARKQAVH</sequence>
<dbReference type="SUPFAM" id="SSF55920">
    <property type="entry name" value="Creatinase/aminopeptidase"/>
    <property type="match status" value="1"/>
</dbReference>
<feature type="binding site" evidence="5">
    <location>
        <position position="270"/>
    </location>
    <ligand>
        <name>a divalent metal cation</name>
        <dbReference type="ChEBI" id="CHEBI:60240"/>
        <label>1</label>
    </ligand>
</feature>
<dbReference type="InterPro" id="IPR001714">
    <property type="entry name" value="Pept_M24_MAP"/>
</dbReference>
<dbReference type="STRING" id="66420.A0A194PV21"/>
<name>A0A194PV21_PAPXU</name>
<evidence type="ECO:0000259" key="9">
    <source>
        <dbReference type="Pfam" id="PF04419"/>
    </source>
</evidence>
<dbReference type="InterPro" id="IPR000994">
    <property type="entry name" value="Pept_M24"/>
</dbReference>
<accession>A0A194PV21</accession>
<evidence type="ECO:0000256" key="6">
    <source>
        <dbReference type="RuleBase" id="RU003653"/>
    </source>
</evidence>
<keyword evidence="2 5" id="KW-0645">Protease</keyword>
<dbReference type="PANTHER" id="PTHR43330:SF8">
    <property type="entry name" value="METHIONINE AMINOPEPTIDASE 1D, MITOCHONDRIAL"/>
    <property type="match status" value="1"/>
</dbReference>
<comment type="function">
    <text evidence="6">Cotranslationally removes the N-terminal methionine from nascent proteins. The N-terminal methionine is often cleaved when the second residue in the primary sequence is small and uncharged (Met-Ala-, Cys, Gly, Pro, Ser, Thr, or Val).</text>
</comment>
<feature type="binding site" evidence="5">
    <location>
        <position position="144"/>
    </location>
    <ligand>
        <name>a divalent metal cation</name>
        <dbReference type="ChEBI" id="CHEBI:60240"/>
        <label>2</label>
        <note>catalytic</note>
    </ligand>
</feature>
<feature type="binding site" evidence="5">
    <location>
        <position position="270"/>
    </location>
    <ligand>
        <name>a divalent metal cation</name>
        <dbReference type="ChEBI" id="CHEBI:60240"/>
        <label>2</label>
        <note>catalytic</note>
    </ligand>
</feature>
<feature type="domain" description="Small EDRK-rich factor-like N-terminal" evidence="9">
    <location>
        <begin position="330"/>
        <end position="364"/>
    </location>
</feature>
<feature type="compositionally biased region" description="Basic and acidic residues" evidence="7">
    <location>
        <begin position="343"/>
        <end position="354"/>
    </location>
</feature>
<keyword evidence="3 5" id="KW-0479">Metal-binding</keyword>
<protein>
    <recommendedName>
        <fullName evidence="6">Methionine aminopeptidase</fullName>
        <ecNumber evidence="6">3.4.11.18</ecNumber>
    </recommendedName>
</protein>
<evidence type="ECO:0000313" key="11">
    <source>
        <dbReference type="Proteomes" id="UP000053268"/>
    </source>
</evidence>